<dbReference type="NCBIfam" id="TIGR00281">
    <property type="entry name" value="SMC-Scp complex subunit ScpB"/>
    <property type="match status" value="1"/>
</dbReference>
<comment type="caution">
    <text evidence="6">The sequence shown here is derived from an EMBL/GenBank/DDBJ whole genome shotgun (WGS) entry which is preliminary data.</text>
</comment>
<dbReference type="GO" id="GO:0051304">
    <property type="term" value="P:chromosome separation"/>
    <property type="evidence" value="ECO:0007669"/>
    <property type="project" value="InterPro"/>
</dbReference>
<dbReference type="EMBL" id="JAPIVE010000001">
    <property type="protein sequence ID" value="MCX2522795.1"/>
    <property type="molecule type" value="Genomic_DNA"/>
</dbReference>
<keyword evidence="7" id="KW-1185">Reference proteome</keyword>
<dbReference type="Proteomes" id="UP001165678">
    <property type="component" value="Unassembled WGS sequence"/>
</dbReference>
<keyword evidence="3" id="KW-0159">Chromosome partition</keyword>
<feature type="compositionally biased region" description="Acidic residues" evidence="5">
    <location>
        <begin position="254"/>
        <end position="263"/>
    </location>
</feature>
<dbReference type="AlphaFoldDB" id="A0AA41ZL71"/>
<dbReference type="GO" id="GO:0051301">
    <property type="term" value="P:cell division"/>
    <property type="evidence" value="ECO:0007669"/>
    <property type="project" value="UniProtKB-KW"/>
</dbReference>
<dbReference type="Pfam" id="PF04079">
    <property type="entry name" value="SMC_ScpB"/>
    <property type="match status" value="1"/>
</dbReference>
<dbReference type="InterPro" id="IPR005234">
    <property type="entry name" value="ScpB_csome_segregation"/>
</dbReference>
<gene>
    <name evidence="6" type="primary">scpB</name>
    <name evidence="6" type="ORF">OQ287_00885</name>
</gene>
<keyword evidence="1" id="KW-0963">Cytoplasm</keyword>
<keyword evidence="2" id="KW-0132">Cell division</keyword>
<dbReference type="Gene3D" id="1.10.10.10">
    <property type="entry name" value="Winged helix-like DNA-binding domain superfamily/Winged helix DNA-binding domain"/>
    <property type="match status" value="2"/>
</dbReference>
<evidence type="ECO:0000256" key="1">
    <source>
        <dbReference type="ARBA" id="ARBA00022490"/>
    </source>
</evidence>
<dbReference type="InterPro" id="IPR036390">
    <property type="entry name" value="WH_DNA-bd_sf"/>
</dbReference>
<evidence type="ECO:0000313" key="6">
    <source>
        <dbReference type="EMBL" id="MCX2522795.1"/>
    </source>
</evidence>
<dbReference type="SUPFAM" id="SSF46785">
    <property type="entry name" value="Winged helix' DNA-binding domain"/>
    <property type="match status" value="2"/>
</dbReference>
<protein>
    <submittedName>
        <fullName evidence="6">SMC-Scp complex subunit ScpB</fullName>
    </submittedName>
</protein>
<feature type="compositionally biased region" description="Basic and acidic residues" evidence="5">
    <location>
        <begin position="235"/>
        <end position="253"/>
    </location>
</feature>
<evidence type="ECO:0000256" key="4">
    <source>
        <dbReference type="ARBA" id="ARBA00023306"/>
    </source>
</evidence>
<dbReference type="RefSeq" id="WP_265895270.1">
    <property type="nucleotide sequence ID" value="NZ_JAPIVE010000001.1"/>
</dbReference>
<evidence type="ECO:0000313" key="7">
    <source>
        <dbReference type="Proteomes" id="UP001165678"/>
    </source>
</evidence>
<reference evidence="6" key="1">
    <citation type="submission" date="2022-11" db="EMBL/GenBank/DDBJ databases">
        <title>Larsenimonas rhizosphaerae sp. nov., isolated from a tidal mudflat.</title>
        <authorList>
            <person name="Lee S.D."/>
            <person name="Kim I.S."/>
        </authorList>
    </citation>
    <scope>NUCLEOTIDE SEQUENCE</scope>
    <source>
        <strain evidence="6">GH2-1</strain>
    </source>
</reference>
<sequence>MTHNDISLDRIIEGVLLAAGEPLMLDRLESLFDERERPTRLELKAALDVLGQRLESSALTLSHTASGYRLHVSQALSPWVSRLWEERPQRYSRALMETLALIAYRQPVTRADIEEVRGVSVSASIMRTLTERNWVRVIGHRDVPGRPAVYATTRSFMDDFGLTTLDELPPMHTLSMPPDTEGNQDYNASPEGDILPLDEEDAPAVPPDNASETAQHAEKASTESTLDFATLGQRLIERRHSLSDQAADNRHDDESNDTDDNDD</sequence>
<evidence type="ECO:0000256" key="2">
    <source>
        <dbReference type="ARBA" id="ARBA00022618"/>
    </source>
</evidence>
<evidence type="ECO:0000256" key="3">
    <source>
        <dbReference type="ARBA" id="ARBA00022829"/>
    </source>
</evidence>
<proteinExistence type="predicted"/>
<feature type="region of interest" description="Disordered" evidence="5">
    <location>
        <begin position="168"/>
        <end position="263"/>
    </location>
</feature>
<name>A0AA41ZL71_9GAMM</name>
<keyword evidence="4" id="KW-0131">Cell cycle</keyword>
<evidence type="ECO:0000256" key="5">
    <source>
        <dbReference type="SAM" id="MobiDB-lite"/>
    </source>
</evidence>
<dbReference type="PANTHER" id="PTHR34298">
    <property type="entry name" value="SEGREGATION AND CONDENSATION PROTEIN B"/>
    <property type="match status" value="1"/>
</dbReference>
<organism evidence="6 7">
    <name type="scientific">Larsenimonas rhizosphaerae</name>
    <dbReference type="NCBI Taxonomy" id="2944682"/>
    <lineage>
        <taxon>Bacteria</taxon>
        <taxon>Pseudomonadati</taxon>
        <taxon>Pseudomonadota</taxon>
        <taxon>Gammaproteobacteria</taxon>
        <taxon>Oceanospirillales</taxon>
        <taxon>Halomonadaceae</taxon>
        <taxon>Larsenimonas</taxon>
    </lineage>
</organism>
<accession>A0AA41ZL71</accession>
<dbReference type="InterPro" id="IPR036388">
    <property type="entry name" value="WH-like_DNA-bd_sf"/>
</dbReference>
<dbReference type="PANTHER" id="PTHR34298:SF2">
    <property type="entry name" value="SEGREGATION AND CONDENSATION PROTEIN B"/>
    <property type="match status" value="1"/>
</dbReference>